<dbReference type="GO" id="GO:0004622">
    <property type="term" value="F:phosphatidylcholine lysophospholipase activity"/>
    <property type="evidence" value="ECO:0007669"/>
    <property type="project" value="TreeGrafter"/>
</dbReference>
<feature type="signal peptide" evidence="1">
    <location>
        <begin position="1"/>
        <end position="26"/>
    </location>
</feature>
<dbReference type="PANTHER" id="PTHR30383">
    <property type="entry name" value="THIOESTERASE 1/PROTEASE 1/LYSOPHOSPHOLIPASE L1"/>
    <property type="match status" value="1"/>
</dbReference>
<gene>
    <name evidence="3" type="ORF">ENE75_01565</name>
</gene>
<dbReference type="EMBL" id="SACT01000001">
    <property type="protein sequence ID" value="RVT53612.1"/>
    <property type="molecule type" value="Genomic_DNA"/>
</dbReference>
<dbReference type="InterPro" id="IPR051532">
    <property type="entry name" value="Ester_Hydrolysis_Enzymes"/>
</dbReference>
<comment type="caution">
    <text evidence="3">The sequence shown here is derived from an EMBL/GenBank/DDBJ whole genome shotgun (WGS) entry which is preliminary data.</text>
</comment>
<evidence type="ECO:0000259" key="2">
    <source>
        <dbReference type="Pfam" id="PF13472"/>
    </source>
</evidence>
<name>A0A437JZX5_9BURK</name>
<evidence type="ECO:0000313" key="4">
    <source>
        <dbReference type="Proteomes" id="UP000288178"/>
    </source>
</evidence>
<organism evidence="3 4">
    <name type="scientific">Rubrivivax albus</name>
    <dbReference type="NCBI Taxonomy" id="2499835"/>
    <lineage>
        <taxon>Bacteria</taxon>
        <taxon>Pseudomonadati</taxon>
        <taxon>Pseudomonadota</taxon>
        <taxon>Betaproteobacteria</taxon>
        <taxon>Burkholderiales</taxon>
        <taxon>Sphaerotilaceae</taxon>
        <taxon>Rubrivivax</taxon>
    </lineage>
</organism>
<proteinExistence type="predicted"/>
<evidence type="ECO:0000256" key="1">
    <source>
        <dbReference type="SAM" id="SignalP"/>
    </source>
</evidence>
<dbReference type="Proteomes" id="UP000288178">
    <property type="component" value="Unassembled WGS sequence"/>
</dbReference>
<sequence length="216" mass="22227">MPGLRARGVRRLAAGVAALLAAAALAACSRGESPLAGCHLPSGATVLAIGDSLTRGQGGDGEGYAEQLQQRLGEAVTVVQRGINGERSDGLLARIDDALAEHRPALVLITSGGNDVLRRVPAERTRANLKAVAERVRAAGAVPVIFAVPQPSVAAVVGLLDDHPLFDDLAGDLHVIPDVVAEVLSDDALKADAIHPNRAGYTRLADAAAAVLQRCR</sequence>
<evidence type="ECO:0000313" key="3">
    <source>
        <dbReference type="EMBL" id="RVT53612.1"/>
    </source>
</evidence>
<protein>
    <submittedName>
        <fullName evidence="3">Arylesterase</fullName>
    </submittedName>
</protein>
<reference evidence="3 4" key="1">
    <citation type="submission" date="2019-01" db="EMBL/GenBank/DDBJ databases">
        <authorList>
            <person name="Chen W.-M."/>
        </authorList>
    </citation>
    <scope>NUCLEOTIDE SEQUENCE [LARGE SCALE GENOMIC DNA]</scope>
    <source>
        <strain evidence="3 4">ICH-3</strain>
    </source>
</reference>
<keyword evidence="4" id="KW-1185">Reference proteome</keyword>
<accession>A0A437JZX5</accession>
<feature type="chain" id="PRO_5019359651" evidence="1">
    <location>
        <begin position="27"/>
        <end position="216"/>
    </location>
</feature>
<dbReference type="Pfam" id="PF13472">
    <property type="entry name" value="Lipase_GDSL_2"/>
    <property type="match status" value="1"/>
</dbReference>
<dbReference type="Gene3D" id="3.40.50.1110">
    <property type="entry name" value="SGNH hydrolase"/>
    <property type="match status" value="1"/>
</dbReference>
<dbReference type="PROSITE" id="PS51257">
    <property type="entry name" value="PROKAR_LIPOPROTEIN"/>
    <property type="match status" value="1"/>
</dbReference>
<dbReference type="PANTHER" id="PTHR30383:SF5">
    <property type="entry name" value="SGNH HYDROLASE-TYPE ESTERASE DOMAIN-CONTAINING PROTEIN"/>
    <property type="match status" value="1"/>
</dbReference>
<feature type="domain" description="SGNH hydrolase-type esterase" evidence="2">
    <location>
        <begin position="48"/>
        <end position="202"/>
    </location>
</feature>
<keyword evidence="1" id="KW-0732">Signal</keyword>
<dbReference type="InterPro" id="IPR013830">
    <property type="entry name" value="SGNH_hydro"/>
</dbReference>
<dbReference type="AlphaFoldDB" id="A0A437JZX5"/>
<dbReference type="InterPro" id="IPR036514">
    <property type="entry name" value="SGNH_hydro_sf"/>
</dbReference>
<dbReference type="SUPFAM" id="SSF52266">
    <property type="entry name" value="SGNH hydrolase"/>
    <property type="match status" value="1"/>
</dbReference>